<evidence type="ECO:0000256" key="1">
    <source>
        <dbReference type="SAM" id="SignalP"/>
    </source>
</evidence>
<evidence type="ECO:0000313" key="3">
    <source>
        <dbReference type="Proteomes" id="UP001162131"/>
    </source>
</evidence>
<name>A0AAU9J2Y2_9CILI</name>
<keyword evidence="1" id="KW-0732">Signal</keyword>
<protein>
    <submittedName>
        <fullName evidence="2">Uncharacterized protein</fullName>
    </submittedName>
</protein>
<feature type="signal peptide" evidence="1">
    <location>
        <begin position="1"/>
        <end position="19"/>
    </location>
</feature>
<organism evidence="2 3">
    <name type="scientific">Blepharisma stoltei</name>
    <dbReference type="NCBI Taxonomy" id="1481888"/>
    <lineage>
        <taxon>Eukaryota</taxon>
        <taxon>Sar</taxon>
        <taxon>Alveolata</taxon>
        <taxon>Ciliophora</taxon>
        <taxon>Postciliodesmatophora</taxon>
        <taxon>Heterotrichea</taxon>
        <taxon>Heterotrichida</taxon>
        <taxon>Blepharismidae</taxon>
        <taxon>Blepharisma</taxon>
    </lineage>
</organism>
<gene>
    <name evidence="2" type="ORF">BSTOLATCC_MIC25426</name>
</gene>
<evidence type="ECO:0000313" key="2">
    <source>
        <dbReference type="EMBL" id="CAG9320194.1"/>
    </source>
</evidence>
<feature type="chain" id="PRO_5043414957" evidence="1">
    <location>
        <begin position="20"/>
        <end position="398"/>
    </location>
</feature>
<comment type="caution">
    <text evidence="2">The sequence shown here is derived from an EMBL/GenBank/DDBJ whole genome shotgun (WGS) entry which is preliminary data.</text>
</comment>
<dbReference type="EMBL" id="CAJZBQ010000024">
    <property type="protein sequence ID" value="CAG9320194.1"/>
    <property type="molecule type" value="Genomic_DNA"/>
</dbReference>
<reference evidence="2" key="1">
    <citation type="submission" date="2021-09" db="EMBL/GenBank/DDBJ databases">
        <authorList>
            <consortium name="AG Swart"/>
            <person name="Singh M."/>
            <person name="Singh A."/>
            <person name="Seah K."/>
            <person name="Emmerich C."/>
        </authorList>
    </citation>
    <scope>NUCLEOTIDE SEQUENCE</scope>
    <source>
        <strain evidence="2">ATCC30299</strain>
    </source>
</reference>
<dbReference type="AlphaFoldDB" id="A0AAU9J2Y2"/>
<accession>A0AAU9J2Y2</accession>
<sequence>MASLLTYLFIFSVFYTASSQDLLLDSLSLKYSDISDLDPLSLDLDIPACPSYTCKRKDQSFTKKTCIFYSADDDTFYVDKCADKTFSLCNPTQSLVNSTCTIPQRTVIPLSWPGEKCHNASDCTTGCIACKMGFCIAQPEGSGCTSSMECNAGLFCSIPTGGTGACAPQIPVGGVGCTSDYDCVNGAGCNITTPNSASATNVCIQYYTLKPHEIVSSCVSNSNLLCSSGICKTQSGISYCSNSLASENSNIPNTCQRGSVCSSIADNFFTTPFALTGPCQCGLNSNGTAYCPIFPGDAPYLEFINQSKKGYNSTDIAKCHTLRRYTYQCREQHWDKKNYDKLQYYFTYVNHYPVVQESPECVVKMYQSDYYQAKLEYNDEFGSATAIGVSIVLALIAG</sequence>
<proteinExistence type="predicted"/>
<dbReference type="Proteomes" id="UP001162131">
    <property type="component" value="Unassembled WGS sequence"/>
</dbReference>
<keyword evidence="3" id="KW-1185">Reference proteome</keyword>